<organism evidence="3 4">
    <name type="scientific">Candidatus Paracaedimonas acanthamoebae</name>
    <dbReference type="NCBI Taxonomy" id="244581"/>
    <lineage>
        <taxon>Bacteria</taxon>
        <taxon>Pseudomonadati</taxon>
        <taxon>Pseudomonadota</taxon>
        <taxon>Alphaproteobacteria</taxon>
        <taxon>Holosporales</taxon>
        <taxon>Caedimonadaceae</taxon>
        <taxon>Candidatus Paracaedimonas</taxon>
    </lineage>
</organism>
<dbReference type="InterPro" id="IPR012931">
    <property type="entry name" value="TraG_N_Proteobacteria"/>
</dbReference>
<accession>A0A8J7Q0W6</accession>
<gene>
    <name evidence="3" type="ORF">J0H12_04110</name>
</gene>
<evidence type="ECO:0000259" key="2">
    <source>
        <dbReference type="Pfam" id="PF07916"/>
    </source>
</evidence>
<sequence>METTIYTLGGGEIFSLIFNGIASLISGAEGHKGILFNPFVRIGAMTGLLVAIVQTLWRDQMEIIRSFFIPFIVMLFVVLTPTTKVHIIDNLVGRKEYVVANVPFGLGFVAGLFSQIGQEITEKIEQVFSLPDDLKYHKTGAVFASNLLKNAKIFHIVDENVAENMRGFVTQCVVYDALLGRKYTFQDLKNSEDIWGLVTKEPSPVRAFLWQEVGKKSEIVTCKVGAEKLDKLFEIETYKTAAFFGKKLFRTGDNAPINFKAEIYKYLPISFSYLINSAKNAQEIIKQQIMIHSVLDGIENKSVALGNAPNVALRKAYLQQRNTNTSLGELAADTLPVMKILLEAIIYVAFLVVFPLVLMPWGWKVFKAWLELVVWIQCWAPLYAVLNMIMTVYGRSQSLSLSALPEGHGVTIANSVGLIDFHADLSAMAGWAAISIPFLAGALVKGGVSAFNTLATHLGGVSQSVASRAGDELTSGNYSLGNVSLGTVQANNTNMNQHMLSGSWHSGAFTQNDGRIQEITTADGAQIMDEKISSLASNMNISESMQSMFQRQAARSETAAHNSIVAASQQEAKAYRDMIDLARHQATNKNLATGYSNTMQGSLGKSLSHIHDKTQSFVNQTGLSYDKASQFLAEAAAGISGSVGFKKANINASIGVRGDVSSKTGKSALYLKAENFVHQNNLREDFNTVRQAARDLRGSISDDVGQRYAENISSSLDRAEQYRVEASASLTRSKSFTESASTASQHGWAITDAVNQEYMEWLPQQSYMGTPGPMGTHQAKHIALNDSLMNRAYQRKFLEERQAALDNYFDHIAINSVEDVTKAYQQYSASTPKPDHLGNHYSEIHSGIKDSGFKDYKQKENEIEKEITHLGSVVSTLADKQQIIQQGEDNILSFGNDLSRKIYKEQGQQIKSLEEVRKSVNGDSLNEKS</sequence>
<keyword evidence="1" id="KW-0812">Transmembrane</keyword>
<feature type="transmembrane region" description="Helical" evidence="1">
    <location>
        <begin position="39"/>
        <end position="57"/>
    </location>
</feature>
<dbReference type="Pfam" id="PF07916">
    <property type="entry name" value="TraG_N"/>
    <property type="match status" value="1"/>
</dbReference>
<evidence type="ECO:0000256" key="1">
    <source>
        <dbReference type="SAM" id="Phobius"/>
    </source>
</evidence>
<feature type="transmembrane region" description="Helical" evidence="1">
    <location>
        <begin position="369"/>
        <end position="393"/>
    </location>
</feature>
<feature type="domain" description="TraG N-terminal Proteobacteria" evidence="2">
    <location>
        <begin position="4"/>
        <end position="464"/>
    </location>
</feature>
<keyword evidence="1" id="KW-1133">Transmembrane helix</keyword>
<feature type="transmembrane region" description="Helical" evidence="1">
    <location>
        <begin position="344"/>
        <end position="363"/>
    </location>
</feature>
<proteinExistence type="predicted"/>
<evidence type="ECO:0000313" key="4">
    <source>
        <dbReference type="Proteomes" id="UP000664414"/>
    </source>
</evidence>
<comment type="caution">
    <text evidence="3">The sequence shown here is derived from an EMBL/GenBank/DDBJ whole genome shotgun (WGS) entry which is preliminary data.</text>
</comment>
<dbReference type="Proteomes" id="UP000664414">
    <property type="component" value="Unassembled WGS sequence"/>
</dbReference>
<name>A0A8J7Q0W6_9PROT</name>
<dbReference type="EMBL" id="JAFKGL010000016">
    <property type="protein sequence ID" value="MBN9413088.1"/>
    <property type="molecule type" value="Genomic_DNA"/>
</dbReference>
<evidence type="ECO:0000313" key="3">
    <source>
        <dbReference type="EMBL" id="MBN9413088.1"/>
    </source>
</evidence>
<reference evidence="3" key="1">
    <citation type="submission" date="2021-02" db="EMBL/GenBank/DDBJ databases">
        <title>Thiocyanate and organic carbon inputs drive convergent selection for specific autotrophic Afipia and Thiobacillus strains within complex microbiomes.</title>
        <authorList>
            <person name="Huddy R.J."/>
            <person name="Sachdeva R."/>
            <person name="Kadzinga F."/>
            <person name="Kantor R.S."/>
            <person name="Harrison S.T.L."/>
            <person name="Banfield J.F."/>
        </authorList>
    </citation>
    <scope>NUCLEOTIDE SEQUENCE</scope>
    <source>
        <strain evidence="3">SCN18_10_11_15_R4_P_38_20</strain>
    </source>
</reference>
<feature type="transmembrane region" description="Helical" evidence="1">
    <location>
        <begin position="63"/>
        <end position="80"/>
    </location>
</feature>
<feature type="transmembrane region" description="Helical" evidence="1">
    <location>
        <begin position="6"/>
        <end position="27"/>
    </location>
</feature>
<protein>
    <submittedName>
        <fullName evidence="3">Conjugal transfer protein TraG N-terminal domain-containing protein</fullName>
    </submittedName>
</protein>
<keyword evidence="1" id="KW-0472">Membrane</keyword>
<dbReference type="AlphaFoldDB" id="A0A8J7Q0W6"/>